<evidence type="ECO:0000313" key="2">
    <source>
        <dbReference type="EMBL" id="RCH41476.1"/>
    </source>
</evidence>
<dbReference type="InterPro" id="IPR030931">
    <property type="entry name" value="Group_II_RT_mat"/>
</dbReference>
<organism evidence="2 3">
    <name type="scientific">Blautia obeum</name>
    <dbReference type="NCBI Taxonomy" id="40520"/>
    <lineage>
        <taxon>Bacteria</taxon>
        <taxon>Bacillati</taxon>
        <taxon>Bacillota</taxon>
        <taxon>Clostridia</taxon>
        <taxon>Lachnospirales</taxon>
        <taxon>Lachnospiraceae</taxon>
        <taxon>Blautia</taxon>
    </lineage>
</organism>
<dbReference type="CDD" id="cd01651">
    <property type="entry name" value="RT_G2_intron"/>
    <property type="match status" value="1"/>
</dbReference>
<protein>
    <submittedName>
        <fullName evidence="2">Group II intron reverse transcriptase/maturase</fullName>
    </submittedName>
</protein>
<comment type="caution">
    <text evidence="2">The sequence shown here is derived from an EMBL/GenBank/DDBJ whole genome shotgun (WGS) entry which is preliminary data.</text>
</comment>
<dbReference type="InterPro" id="IPR043502">
    <property type="entry name" value="DNA/RNA_pol_sf"/>
</dbReference>
<keyword evidence="2" id="KW-0808">Transferase</keyword>
<reference evidence="2 3" key="1">
    <citation type="submission" date="2018-02" db="EMBL/GenBank/DDBJ databases">
        <title>Complete genome sequencing of Faecalibacterium prausnitzii strains isolated from the human gut.</title>
        <authorList>
            <person name="Fitzgerald B.C."/>
            <person name="Shkoporov A.N."/>
            <person name="Ross P.R."/>
            <person name="Hill C."/>
        </authorList>
    </citation>
    <scope>NUCLEOTIDE SEQUENCE [LARGE SCALE GENOMIC DNA]</scope>
    <source>
        <strain evidence="2 3">APC942/31-1</strain>
    </source>
</reference>
<evidence type="ECO:0000313" key="3">
    <source>
        <dbReference type="Proteomes" id="UP000253208"/>
    </source>
</evidence>
<proteinExistence type="predicted"/>
<dbReference type="Pfam" id="PF13655">
    <property type="entry name" value="RVT_N"/>
    <property type="match status" value="1"/>
</dbReference>
<keyword evidence="2" id="KW-0548">Nucleotidyltransferase</keyword>
<dbReference type="AlphaFoldDB" id="A0A367FUG8"/>
<name>A0A367FUG8_9FIRM</name>
<sequence length="556" mass="65132">MNMKMCATSDVAKAWNSIDWNKANAYVKKLQMRIVKAHQQGRTGKVKSLQWLLTHSFYGRALAVKRVTSNKGKKTAGVDKILWSTPKLKYEAILSLKRRGYKPLPLKRVYIPKKNGKMRPLSIPCMKDRAMQTLYKFALEPIAEITADPNSYGFRAKRCVQDAIEQCFTCLNKAKSPKWVLEGDIKGCFDNISHEWILNHIPMDKDILRKWLKSGYVETGRLFPTDLGSPQGSAISPTICNMVLDGLEIQIKKKYHKTKRNGKAYFPKVNFIRYADDFIVTGESRELLEAGVLPIIREFLSERGLELSEEKTVITHIEDGFDFLGCNIRWYKDKLLTKPSKKNYKAIVSKVREIIKQNPSMKQEDLIRKLNPVIRGWANFQKYNVSSQAFERFDFDVWRCLWRWCKRRHPKKGHKWIAKKYFRRVGTRYWTFSVNMADSFELHLIYATDTKIVRWLKTKSEATPFDERFTEYFEDRDTKRMFREINGRRKLNALYKMQKGICPHCGEPITVERGFRIHTEMGADFKEKKVLLHADCHRELHYSKNVDELVLLMQGL</sequence>
<keyword evidence="2" id="KW-0695">RNA-directed DNA polymerase</keyword>
<dbReference type="GO" id="GO:0003964">
    <property type="term" value="F:RNA-directed DNA polymerase activity"/>
    <property type="evidence" value="ECO:0007669"/>
    <property type="project" value="UniProtKB-KW"/>
</dbReference>
<dbReference type="InterPro" id="IPR025960">
    <property type="entry name" value="RVT_N"/>
</dbReference>
<dbReference type="InterPro" id="IPR051083">
    <property type="entry name" value="GrpII_Intron_Splice-Mob/Def"/>
</dbReference>
<dbReference type="NCBIfam" id="TIGR04416">
    <property type="entry name" value="group_II_RT_mat"/>
    <property type="match status" value="1"/>
</dbReference>
<dbReference type="Proteomes" id="UP000253208">
    <property type="component" value="Unassembled WGS sequence"/>
</dbReference>
<dbReference type="Pfam" id="PF08388">
    <property type="entry name" value="GIIM"/>
    <property type="match status" value="1"/>
</dbReference>
<dbReference type="PANTHER" id="PTHR34047:SF10">
    <property type="entry name" value="GROUP II INTRON-ASSOCIATED OPEN READING FRAME"/>
    <property type="match status" value="1"/>
</dbReference>
<accession>A0A367FUG8</accession>
<dbReference type="PROSITE" id="PS50878">
    <property type="entry name" value="RT_POL"/>
    <property type="match status" value="1"/>
</dbReference>
<dbReference type="Pfam" id="PF00078">
    <property type="entry name" value="RVT_1"/>
    <property type="match status" value="1"/>
</dbReference>
<dbReference type="PANTHER" id="PTHR34047">
    <property type="entry name" value="NUCLEAR INTRON MATURASE 1, MITOCHONDRIAL-RELATED"/>
    <property type="match status" value="1"/>
</dbReference>
<gene>
    <name evidence="2" type="primary">ltrA</name>
    <name evidence="2" type="ORF">C4886_17995</name>
</gene>
<dbReference type="EMBL" id="PSQG01000059">
    <property type="protein sequence ID" value="RCH41476.1"/>
    <property type="molecule type" value="Genomic_DNA"/>
</dbReference>
<feature type="domain" description="Reverse transcriptase" evidence="1">
    <location>
        <begin position="92"/>
        <end position="328"/>
    </location>
</feature>
<dbReference type="SUPFAM" id="SSF56672">
    <property type="entry name" value="DNA/RNA polymerases"/>
    <property type="match status" value="1"/>
</dbReference>
<dbReference type="RefSeq" id="WP_114002946.1">
    <property type="nucleotide sequence ID" value="NZ_PSQG01000059.1"/>
</dbReference>
<dbReference type="InterPro" id="IPR000477">
    <property type="entry name" value="RT_dom"/>
</dbReference>
<dbReference type="InterPro" id="IPR013597">
    <property type="entry name" value="Mat_intron_G2"/>
</dbReference>
<evidence type="ECO:0000259" key="1">
    <source>
        <dbReference type="PROSITE" id="PS50878"/>
    </source>
</evidence>